<accession>A0A5B7G2J3</accession>
<sequence length="72" mass="8156">MKESVLGGICRSDKRGTEGIRQTYSGHLHYRRGSLKRQNIQVFASRRTRLYGSVNVSCQHSTGYVGLQGLYH</sequence>
<dbReference type="Proteomes" id="UP000324222">
    <property type="component" value="Unassembled WGS sequence"/>
</dbReference>
<comment type="caution">
    <text evidence="1">The sequence shown here is derived from an EMBL/GenBank/DDBJ whole genome shotgun (WGS) entry which is preliminary data.</text>
</comment>
<protein>
    <submittedName>
        <fullName evidence="1">Uncharacterized protein</fullName>
    </submittedName>
</protein>
<dbReference type="EMBL" id="VSRR010010345">
    <property type="protein sequence ID" value="MPC51685.1"/>
    <property type="molecule type" value="Genomic_DNA"/>
</dbReference>
<organism evidence="1 2">
    <name type="scientific">Portunus trituberculatus</name>
    <name type="common">Swimming crab</name>
    <name type="synonym">Neptunus trituberculatus</name>
    <dbReference type="NCBI Taxonomy" id="210409"/>
    <lineage>
        <taxon>Eukaryota</taxon>
        <taxon>Metazoa</taxon>
        <taxon>Ecdysozoa</taxon>
        <taxon>Arthropoda</taxon>
        <taxon>Crustacea</taxon>
        <taxon>Multicrustacea</taxon>
        <taxon>Malacostraca</taxon>
        <taxon>Eumalacostraca</taxon>
        <taxon>Eucarida</taxon>
        <taxon>Decapoda</taxon>
        <taxon>Pleocyemata</taxon>
        <taxon>Brachyura</taxon>
        <taxon>Eubrachyura</taxon>
        <taxon>Portunoidea</taxon>
        <taxon>Portunidae</taxon>
        <taxon>Portuninae</taxon>
        <taxon>Portunus</taxon>
    </lineage>
</organism>
<evidence type="ECO:0000313" key="1">
    <source>
        <dbReference type="EMBL" id="MPC51685.1"/>
    </source>
</evidence>
<reference evidence="1 2" key="1">
    <citation type="submission" date="2019-05" db="EMBL/GenBank/DDBJ databases">
        <title>Another draft genome of Portunus trituberculatus and its Hox gene families provides insights of decapod evolution.</title>
        <authorList>
            <person name="Jeong J.-H."/>
            <person name="Song I."/>
            <person name="Kim S."/>
            <person name="Choi T."/>
            <person name="Kim D."/>
            <person name="Ryu S."/>
            <person name="Kim W."/>
        </authorList>
    </citation>
    <scope>NUCLEOTIDE SEQUENCE [LARGE SCALE GENOMIC DNA]</scope>
    <source>
        <tissue evidence="1">Muscle</tissue>
    </source>
</reference>
<keyword evidence="2" id="KW-1185">Reference proteome</keyword>
<gene>
    <name evidence="1" type="ORF">E2C01_045537</name>
</gene>
<evidence type="ECO:0000313" key="2">
    <source>
        <dbReference type="Proteomes" id="UP000324222"/>
    </source>
</evidence>
<proteinExistence type="predicted"/>
<dbReference type="AlphaFoldDB" id="A0A5B7G2J3"/>
<name>A0A5B7G2J3_PORTR</name>